<dbReference type="SUPFAM" id="SSF55816">
    <property type="entry name" value="5'-nucleotidase (syn. UDP-sugar hydrolase), C-terminal domain"/>
    <property type="match status" value="1"/>
</dbReference>
<dbReference type="PANTHER" id="PTHR11575:SF24">
    <property type="entry name" value="5'-NUCLEOTIDASE"/>
    <property type="match status" value="1"/>
</dbReference>
<dbReference type="CDD" id="cd07409">
    <property type="entry name" value="MPP_CD73_N"/>
    <property type="match status" value="1"/>
</dbReference>
<dbReference type="GO" id="GO:0000166">
    <property type="term" value="F:nucleotide binding"/>
    <property type="evidence" value="ECO:0007669"/>
    <property type="project" value="UniProtKB-KW"/>
</dbReference>
<name>A0A1H3J7S6_9RHOB</name>
<feature type="domain" description="Calcineurin-like phosphoesterase" evidence="7">
    <location>
        <begin position="25"/>
        <end position="241"/>
    </location>
</feature>
<evidence type="ECO:0000256" key="2">
    <source>
        <dbReference type="ARBA" id="ARBA00022723"/>
    </source>
</evidence>
<accession>A0A1H3J7S6</accession>
<dbReference type="Gene3D" id="3.60.21.10">
    <property type="match status" value="1"/>
</dbReference>
<dbReference type="OrthoDB" id="9803927at2"/>
<keyword evidence="4 6" id="KW-0547">Nucleotide-binding</keyword>
<feature type="chain" id="PRO_5015372558" evidence="6">
    <location>
        <begin position="22"/>
        <end position="519"/>
    </location>
</feature>
<evidence type="ECO:0000256" key="6">
    <source>
        <dbReference type="RuleBase" id="RU362119"/>
    </source>
</evidence>
<keyword evidence="5 6" id="KW-0378">Hydrolase</keyword>
<dbReference type="Gene3D" id="3.90.780.10">
    <property type="entry name" value="5'-Nucleotidase, C-terminal domain"/>
    <property type="match status" value="1"/>
</dbReference>
<evidence type="ECO:0000259" key="8">
    <source>
        <dbReference type="Pfam" id="PF02872"/>
    </source>
</evidence>
<dbReference type="PROSITE" id="PS00785">
    <property type="entry name" value="5_NUCLEOTIDASE_1"/>
    <property type="match status" value="1"/>
</dbReference>
<dbReference type="GO" id="GO:0016788">
    <property type="term" value="F:hydrolase activity, acting on ester bonds"/>
    <property type="evidence" value="ECO:0007669"/>
    <property type="project" value="InterPro"/>
</dbReference>
<dbReference type="STRING" id="321339.SAMN05444340_106111"/>
<reference evidence="9 10" key="1">
    <citation type="submission" date="2016-10" db="EMBL/GenBank/DDBJ databases">
        <authorList>
            <person name="de Groot N.N."/>
        </authorList>
    </citation>
    <scope>NUCLEOTIDE SEQUENCE [LARGE SCALE GENOMIC DNA]</scope>
    <source>
        <strain evidence="9 10">DSM 26880</strain>
    </source>
</reference>
<dbReference type="Pfam" id="PF00149">
    <property type="entry name" value="Metallophos"/>
    <property type="match status" value="1"/>
</dbReference>
<dbReference type="PANTHER" id="PTHR11575">
    <property type="entry name" value="5'-NUCLEOTIDASE-RELATED"/>
    <property type="match status" value="1"/>
</dbReference>
<comment type="similarity">
    <text evidence="1 6">Belongs to the 5'-nucleotidase family.</text>
</comment>
<dbReference type="InterPro" id="IPR006146">
    <property type="entry name" value="5'-Nucleotdase_CS"/>
</dbReference>
<keyword evidence="2" id="KW-0479">Metal-binding</keyword>
<dbReference type="InterPro" id="IPR036907">
    <property type="entry name" value="5'-Nucleotdase_C_sf"/>
</dbReference>
<evidence type="ECO:0000313" key="9">
    <source>
        <dbReference type="EMBL" id="SDY36021.1"/>
    </source>
</evidence>
<evidence type="ECO:0000256" key="3">
    <source>
        <dbReference type="ARBA" id="ARBA00022729"/>
    </source>
</evidence>
<evidence type="ECO:0000256" key="4">
    <source>
        <dbReference type="ARBA" id="ARBA00022741"/>
    </source>
</evidence>
<evidence type="ECO:0000259" key="7">
    <source>
        <dbReference type="Pfam" id="PF00149"/>
    </source>
</evidence>
<sequence>MFARYLSGAAVLALSAGAAQADYALTILHTNDFHARFEPISAYDSTCSAEDNQAGECFGGSGRLVTAIAEAKARNDNWLLVDGGDQFQGTLFYTYYKGAAAAEMMNKMGYDAMTVGNHEFDDGPEVLRDFVDTVEFPILMSNADFGGEPLLADAIEKSVVIEKDGERIGLIGLTPQDTHELASPGPNVTFSDPVPAVQEQVDALTEQGVNKIVVLSHSGYKVDQRVAEETTGVDVIVGGHTNTLLGDMEGAAGPYPTMVGDTAIVQAYAYGKFLGELQVTFDDEGNVVSAEGEPLLLDAAVTEDVATVDRITELAQPLEEIRNRVVAQAQAPIEGDRAICRQMECSMGNLVADAMLDRVADQGIDVAIANSGGLRASIDAGEVTMGEVLTVLPFQNTLSTFEISGETLLAALENGVSQMEEAAGRFPQVAGMTFEVDPSAEPGSRVSNVMIGGEPLDPEATYGAVSNNYVRNGGDGYSMLVDAANAYDFGPDLADVTAEYLAENAPYEPYTDGRIVIAR</sequence>
<dbReference type="InterPro" id="IPR004843">
    <property type="entry name" value="Calcineurin-like_PHP"/>
</dbReference>
<evidence type="ECO:0000256" key="5">
    <source>
        <dbReference type="ARBA" id="ARBA00022801"/>
    </source>
</evidence>
<feature type="domain" description="5'-Nucleotidase C-terminal" evidence="8">
    <location>
        <begin position="326"/>
        <end position="481"/>
    </location>
</feature>
<keyword evidence="10" id="KW-1185">Reference proteome</keyword>
<organism evidence="9 10">
    <name type="scientific">Citreimonas salinaria</name>
    <dbReference type="NCBI Taxonomy" id="321339"/>
    <lineage>
        <taxon>Bacteria</taxon>
        <taxon>Pseudomonadati</taxon>
        <taxon>Pseudomonadota</taxon>
        <taxon>Alphaproteobacteria</taxon>
        <taxon>Rhodobacterales</taxon>
        <taxon>Roseobacteraceae</taxon>
        <taxon>Citreimonas</taxon>
    </lineage>
</organism>
<protein>
    <submittedName>
        <fullName evidence="9">5'-nucleotidase</fullName>
    </submittedName>
</protein>
<dbReference type="InterPro" id="IPR008334">
    <property type="entry name" value="5'-Nucleotdase_C"/>
</dbReference>
<dbReference type="GO" id="GO:0009166">
    <property type="term" value="P:nucleotide catabolic process"/>
    <property type="evidence" value="ECO:0007669"/>
    <property type="project" value="InterPro"/>
</dbReference>
<dbReference type="Pfam" id="PF02872">
    <property type="entry name" value="5_nucleotid_C"/>
    <property type="match status" value="1"/>
</dbReference>
<dbReference type="InterPro" id="IPR029052">
    <property type="entry name" value="Metallo-depent_PP-like"/>
</dbReference>
<keyword evidence="3 6" id="KW-0732">Signal</keyword>
<dbReference type="SUPFAM" id="SSF56300">
    <property type="entry name" value="Metallo-dependent phosphatases"/>
    <property type="match status" value="1"/>
</dbReference>
<dbReference type="RefSeq" id="WP_089882730.1">
    <property type="nucleotide sequence ID" value="NZ_FNPF01000006.1"/>
</dbReference>
<dbReference type="PRINTS" id="PR01607">
    <property type="entry name" value="APYRASEFAMLY"/>
</dbReference>
<dbReference type="InterPro" id="IPR006179">
    <property type="entry name" value="5_nucleotidase/apyrase"/>
</dbReference>
<evidence type="ECO:0000256" key="1">
    <source>
        <dbReference type="ARBA" id="ARBA00006654"/>
    </source>
</evidence>
<dbReference type="GO" id="GO:0046872">
    <property type="term" value="F:metal ion binding"/>
    <property type="evidence" value="ECO:0007669"/>
    <property type="project" value="UniProtKB-KW"/>
</dbReference>
<dbReference type="FunFam" id="3.60.21.10:FF:000020">
    <property type="entry name" value="NT5E isoform 4"/>
    <property type="match status" value="1"/>
</dbReference>
<evidence type="ECO:0000313" key="10">
    <source>
        <dbReference type="Proteomes" id="UP000199286"/>
    </source>
</evidence>
<dbReference type="EMBL" id="FNPF01000006">
    <property type="protein sequence ID" value="SDY36021.1"/>
    <property type="molecule type" value="Genomic_DNA"/>
</dbReference>
<dbReference type="Proteomes" id="UP000199286">
    <property type="component" value="Unassembled WGS sequence"/>
</dbReference>
<dbReference type="PROSITE" id="PS00786">
    <property type="entry name" value="5_NUCLEOTIDASE_2"/>
    <property type="match status" value="1"/>
</dbReference>
<feature type="signal peptide" evidence="6">
    <location>
        <begin position="1"/>
        <end position="21"/>
    </location>
</feature>
<dbReference type="AlphaFoldDB" id="A0A1H3J7S6"/>
<proteinExistence type="inferred from homology"/>
<gene>
    <name evidence="9" type="ORF">SAMN05444340_106111</name>
</gene>